<sequence length="248" mass="27564">MIYGLSALLAVEMKTFGTLDLDTLRANRGAKIKGISTVECDACGIAKVKWQVRRQRRVPPEKARIQLVIDFHDISGDPGYTSAMLDTDRYSGYIWDYHLPDQTAPTLLSALKHLLRTLERQLQCKPAVIECDNEIPDSHQGQRCCHGADDLRELGEEELIQRLTEAEVPQGSSINLDASTQEEDEELSALPEGLAFEREVASHPPEGLERDLTITQGENGRKPVAGGRNRDDPDGTDHLYTTARFAPT</sequence>
<evidence type="ECO:0000313" key="3">
    <source>
        <dbReference type="Proteomes" id="UP000245910"/>
    </source>
</evidence>
<keyword evidence="3" id="KW-1185">Reference proteome</keyword>
<organism evidence="2 3">
    <name type="scientific">Fusarium venenatum</name>
    <dbReference type="NCBI Taxonomy" id="56646"/>
    <lineage>
        <taxon>Eukaryota</taxon>
        <taxon>Fungi</taxon>
        <taxon>Dikarya</taxon>
        <taxon>Ascomycota</taxon>
        <taxon>Pezizomycotina</taxon>
        <taxon>Sordariomycetes</taxon>
        <taxon>Hypocreomycetidae</taxon>
        <taxon>Hypocreales</taxon>
        <taxon>Nectriaceae</taxon>
        <taxon>Fusarium</taxon>
    </lineage>
</organism>
<proteinExistence type="predicted"/>
<protein>
    <recommendedName>
        <fullName evidence="4">Integrase catalytic domain-containing protein</fullName>
    </recommendedName>
</protein>
<dbReference type="AlphaFoldDB" id="A0A2L2SP46"/>
<feature type="compositionally biased region" description="Basic and acidic residues" evidence="1">
    <location>
        <begin position="200"/>
        <end position="212"/>
    </location>
</feature>
<name>A0A2L2SP46_9HYPO</name>
<evidence type="ECO:0008006" key="4">
    <source>
        <dbReference type="Google" id="ProtNLM"/>
    </source>
</evidence>
<dbReference type="EMBL" id="LN649232">
    <property type="protein sequence ID" value="CEI38390.1"/>
    <property type="molecule type" value="Genomic_DNA"/>
</dbReference>
<dbReference type="STRING" id="56646.A0A2L2SP46"/>
<reference evidence="3" key="1">
    <citation type="submission" date="2014-10" db="EMBL/GenBank/DDBJ databases">
        <authorList>
            <person name="King R."/>
        </authorList>
    </citation>
    <scope>NUCLEOTIDE SEQUENCE [LARGE SCALE GENOMIC DNA]</scope>
    <source>
        <strain evidence="3">A3/5</strain>
    </source>
</reference>
<feature type="compositionally biased region" description="Basic and acidic residues" evidence="1">
    <location>
        <begin position="228"/>
        <end position="237"/>
    </location>
</feature>
<dbReference type="Proteomes" id="UP000245910">
    <property type="component" value="Chromosome IIII"/>
</dbReference>
<evidence type="ECO:0000256" key="1">
    <source>
        <dbReference type="SAM" id="MobiDB-lite"/>
    </source>
</evidence>
<evidence type="ECO:0000313" key="2">
    <source>
        <dbReference type="EMBL" id="CEI38390.1"/>
    </source>
</evidence>
<accession>A0A2L2SP46</accession>
<feature type="region of interest" description="Disordered" evidence="1">
    <location>
        <begin position="200"/>
        <end position="248"/>
    </location>
</feature>